<evidence type="ECO:0000256" key="1">
    <source>
        <dbReference type="SAM" id="Phobius"/>
    </source>
</evidence>
<keyword evidence="3" id="KW-1185">Reference proteome</keyword>
<gene>
    <name evidence="2" type="ORF">GOODEAATRI_021959</name>
</gene>
<name>A0ABV0P6V1_9TELE</name>
<accession>A0ABV0P6V1</accession>
<evidence type="ECO:0000313" key="3">
    <source>
        <dbReference type="Proteomes" id="UP001476798"/>
    </source>
</evidence>
<keyword evidence="1" id="KW-0812">Transmembrane</keyword>
<comment type="caution">
    <text evidence="2">The sequence shown here is derived from an EMBL/GenBank/DDBJ whole genome shotgun (WGS) entry which is preliminary data.</text>
</comment>
<dbReference type="EMBL" id="JAHRIO010062164">
    <property type="protein sequence ID" value="MEQ2179177.1"/>
    <property type="molecule type" value="Genomic_DNA"/>
</dbReference>
<feature type="non-terminal residue" evidence="2">
    <location>
        <position position="1"/>
    </location>
</feature>
<reference evidence="2 3" key="1">
    <citation type="submission" date="2021-06" db="EMBL/GenBank/DDBJ databases">
        <authorList>
            <person name="Palmer J.M."/>
        </authorList>
    </citation>
    <scope>NUCLEOTIDE SEQUENCE [LARGE SCALE GENOMIC DNA]</scope>
    <source>
        <strain evidence="2 3">GA_2019</strain>
        <tissue evidence="2">Muscle</tissue>
    </source>
</reference>
<feature type="transmembrane region" description="Helical" evidence="1">
    <location>
        <begin position="20"/>
        <end position="36"/>
    </location>
</feature>
<keyword evidence="1" id="KW-1133">Transmembrane helix</keyword>
<protein>
    <submittedName>
        <fullName evidence="2">Uncharacterized protein</fullName>
    </submittedName>
</protein>
<sequence>PVWLQQLLNVSLQEIREMKTVLRLAAVAVPMGVLLSRTMAWMSSGKTHPELIGRLRGREMMRKALGETIRCQCISSLYYYKYCLHM</sequence>
<evidence type="ECO:0000313" key="2">
    <source>
        <dbReference type="EMBL" id="MEQ2179177.1"/>
    </source>
</evidence>
<organism evidence="2 3">
    <name type="scientific">Goodea atripinnis</name>
    <dbReference type="NCBI Taxonomy" id="208336"/>
    <lineage>
        <taxon>Eukaryota</taxon>
        <taxon>Metazoa</taxon>
        <taxon>Chordata</taxon>
        <taxon>Craniata</taxon>
        <taxon>Vertebrata</taxon>
        <taxon>Euteleostomi</taxon>
        <taxon>Actinopterygii</taxon>
        <taxon>Neopterygii</taxon>
        <taxon>Teleostei</taxon>
        <taxon>Neoteleostei</taxon>
        <taxon>Acanthomorphata</taxon>
        <taxon>Ovalentaria</taxon>
        <taxon>Atherinomorphae</taxon>
        <taxon>Cyprinodontiformes</taxon>
        <taxon>Goodeidae</taxon>
        <taxon>Goodea</taxon>
    </lineage>
</organism>
<keyword evidence="1" id="KW-0472">Membrane</keyword>
<dbReference type="Proteomes" id="UP001476798">
    <property type="component" value="Unassembled WGS sequence"/>
</dbReference>
<proteinExistence type="predicted"/>